<dbReference type="EMBL" id="QZCH01000015">
    <property type="protein sequence ID" value="RJG42686.1"/>
    <property type="molecule type" value="Genomic_DNA"/>
</dbReference>
<gene>
    <name evidence="2" type="ORF">D1Z90_12170</name>
</gene>
<accession>A0A418YDS5</accession>
<evidence type="ECO:0000313" key="2">
    <source>
        <dbReference type="EMBL" id="RJG42686.1"/>
    </source>
</evidence>
<dbReference type="Proteomes" id="UP000283255">
    <property type="component" value="Unassembled WGS sequence"/>
</dbReference>
<keyword evidence="3" id="KW-1185">Reference proteome</keyword>
<organism evidence="2 3">
    <name type="scientific">Motilimonas pumila</name>
    <dbReference type="NCBI Taxonomy" id="2303987"/>
    <lineage>
        <taxon>Bacteria</taxon>
        <taxon>Pseudomonadati</taxon>
        <taxon>Pseudomonadota</taxon>
        <taxon>Gammaproteobacteria</taxon>
        <taxon>Alteromonadales</taxon>
        <taxon>Alteromonadales genera incertae sedis</taxon>
        <taxon>Motilimonas</taxon>
    </lineage>
</organism>
<sequence length="155" mass="17647">MLIGLAGALLLSPSFATAAEHNHNHNHFNPVLEALGNDIIGLTVCYRNGYLSEQDQEPAFQNLINYAGVDGQELGMYYMNSLGAEAEKIMSDEQDRALWTKDYCEELTTAYLYPHHLIRWQHKNHDHDGHAHNHADISPEVLQQDIERGRLLRIE</sequence>
<comment type="caution">
    <text evidence="2">The sequence shown here is derived from an EMBL/GenBank/DDBJ whole genome shotgun (WGS) entry which is preliminary data.</text>
</comment>
<name>A0A418YDS5_9GAMM</name>
<keyword evidence="1" id="KW-0732">Signal</keyword>
<protein>
    <recommendedName>
        <fullName evidence="4">DUF2796 domain-containing protein</fullName>
    </recommendedName>
</protein>
<dbReference type="OrthoDB" id="5902982at2"/>
<feature type="signal peptide" evidence="1">
    <location>
        <begin position="1"/>
        <end position="18"/>
    </location>
</feature>
<proteinExistence type="predicted"/>
<evidence type="ECO:0000313" key="3">
    <source>
        <dbReference type="Proteomes" id="UP000283255"/>
    </source>
</evidence>
<reference evidence="2 3" key="2">
    <citation type="submission" date="2019-01" db="EMBL/GenBank/DDBJ databases">
        <title>Motilimonas pumilus sp. nov., isolated from the gut of sea cucumber (Apostichopus japonicus).</title>
        <authorList>
            <person name="Wang F.-Q."/>
            <person name="Ren L.-H."/>
            <person name="Lin Y.-W."/>
            <person name="Sun G.-H."/>
            <person name="Du Z.-J."/>
            <person name="Zhao J.-X."/>
            <person name="Liu X.-J."/>
            <person name="Liu L.-J."/>
        </authorList>
    </citation>
    <scope>NUCLEOTIDE SEQUENCE [LARGE SCALE GENOMIC DNA]</scope>
    <source>
        <strain evidence="2 3">PLHSC7-2</strain>
    </source>
</reference>
<feature type="chain" id="PRO_5019335895" description="DUF2796 domain-containing protein" evidence="1">
    <location>
        <begin position="19"/>
        <end position="155"/>
    </location>
</feature>
<evidence type="ECO:0008006" key="4">
    <source>
        <dbReference type="Google" id="ProtNLM"/>
    </source>
</evidence>
<reference evidence="2 3" key="1">
    <citation type="submission" date="2018-09" db="EMBL/GenBank/DDBJ databases">
        <authorList>
            <person name="Wang F."/>
        </authorList>
    </citation>
    <scope>NUCLEOTIDE SEQUENCE [LARGE SCALE GENOMIC DNA]</scope>
    <source>
        <strain evidence="2 3">PLHSC7-2</strain>
    </source>
</reference>
<evidence type="ECO:0000256" key="1">
    <source>
        <dbReference type="SAM" id="SignalP"/>
    </source>
</evidence>
<dbReference type="AlphaFoldDB" id="A0A418YDS5"/>